<reference evidence="2 3" key="1">
    <citation type="journal article" date="2013" name="Genome Biol.">
        <title>Comparative genomics of the core and accessory genomes of 48 Sinorhizobium strains comprising five genospecies.</title>
        <authorList>
            <person name="Sugawara M."/>
            <person name="Epstein B."/>
            <person name="Badgley B.D."/>
            <person name="Unno T."/>
            <person name="Xu L."/>
            <person name="Reese J."/>
            <person name="Gyaneshwar P."/>
            <person name="Denny R."/>
            <person name="Mudge J."/>
            <person name="Bharti A.K."/>
            <person name="Farmer A.D."/>
            <person name="May G.D."/>
            <person name="Woodward J.E."/>
            <person name="Medigue C."/>
            <person name="Vallenet D."/>
            <person name="Lajus A."/>
            <person name="Rouy Z."/>
            <person name="Martinez-Vaz B."/>
            <person name="Tiffin P."/>
            <person name="Young N.D."/>
            <person name="Sadowsky M.J."/>
        </authorList>
    </citation>
    <scope>NUCLEOTIDE SEQUENCE [LARGE SCALE GENOMIC DNA]</scope>
    <source>
        <strain evidence="2 3">USDA205</strain>
    </source>
</reference>
<dbReference type="RefSeq" id="WP_042778339.1">
    <property type="nucleotide sequence ID" value="NZ_BJNI01000132.1"/>
</dbReference>
<accession>A0A844A3L7</accession>
<name>A0A844A3L7_RHIFR</name>
<evidence type="ECO:0000313" key="2">
    <source>
        <dbReference type="EMBL" id="MQX06811.1"/>
    </source>
</evidence>
<protein>
    <submittedName>
        <fullName evidence="2">Uncharacterized protein</fullName>
    </submittedName>
</protein>
<dbReference type="Proteomes" id="UP000466694">
    <property type="component" value="Unassembled WGS sequence"/>
</dbReference>
<evidence type="ECO:0000313" key="3">
    <source>
        <dbReference type="Proteomes" id="UP000466694"/>
    </source>
</evidence>
<proteinExistence type="predicted"/>
<evidence type="ECO:0000256" key="1">
    <source>
        <dbReference type="SAM" id="MobiDB-lite"/>
    </source>
</evidence>
<organism evidence="2 3">
    <name type="scientific">Rhizobium fredii</name>
    <name type="common">Sinorhizobium fredii</name>
    <dbReference type="NCBI Taxonomy" id="380"/>
    <lineage>
        <taxon>Bacteria</taxon>
        <taxon>Pseudomonadati</taxon>
        <taxon>Pseudomonadota</taxon>
        <taxon>Alphaproteobacteria</taxon>
        <taxon>Hyphomicrobiales</taxon>
        <taxon>Rhizobiaceae</taxon>
        <taxon>Sinorhizobium/Ensifer group</taxon>
        <taxon>Sinorhizobium</taxon>
    </lineage>
</organism>
<gene>
    <name evidence="2" type="ORF">GHK48_00265</name>
</gene>
<feature type="region of interest" description="Disordered" evidence="1">
    <location>
        <begin position="65"/>
        <end position="92"/>
    </location>
</feature>
<sequence length="344" mass="38140">MLATTRTVYGPNLLARLLDVRTLQEIDACAKAAWVLNGEGLIGDDEMEYLAAIIEHQRKAIRTNMPSQGTTANRDRTPRARHHHRRAAIPAEKRSASWTRRRALAKECVIPSSIAALFTVSKLAVLSVIARAMLEKGSSNMSLPEIAARAGVGCTTARYAIRDAMRLGLITVTENRVNSTWNRPNTIRIICGRWLKWIAGHLHLKPQNKRGCVGRSAALKTPLTNLSPTLKMNIINAPEKPGKAGGIGARPALLPQEQRRSFNDWLGQSGVFQKVGVVIRQIVDVFVWHHCPSSCLMNGAIPHYFSRTCNVQICTYASDFGGRKARAETPEFHNRTYAIRLLIL</sequence>
<dbReference type="EMBL" id="WISZ01000006">
    <property type="protein sequence ID" value="MQX06811.1"/>
    <property type="molecule type" value="Genomic_DNA"/>
</dbReference>
<comment type="caution">
    <text evidence="2">The sequence shown here is derived from an EMBL/GenBank/DDBJ whole genome shotgun (WGS) entry which is preliminary data.</text>
</comment>
<dbReference type="AlphaFoldDB" id="A0A844A3L7"/>